<dbReference type="Gene3D" id="3.20.20.70">
    <property type="entry name" value="Aldolase class I"/>
    <property type="match status" value="1"/>
</dbReference>
<sequence>LGNFADSDAADAFPGVVRATTGEFSGTFSANTDRSLSWGNSIGWLKSITSLPIIIKGVLTADDTRMAISHGCAGVFVSNHGGRQLDGTLAAIDALPQVVEAAGNRVEIYVDGGVRQGTDVFKALALGARAVFVARPVLWGLAYNGESGAFLALDLLRKELELAMTLIGTVSIAEINES</sequence>
<dbReference type="SUPFAM" id="SSF51395">
    <property type="entry name" value="FMN-linked oxidoreductases"/>
    <property type="match status" value="1"/>
</dbReference>
<dbReference type="PROSITE" id="PS51349">
    <property type="entry name" value="FMN_HYDROXY_ACID_DH_2"/>
    <property type="match status" value="1"/>
</dbReference>
<keyword evidence="4" id="KW-0560">Oxidoreductase</keyword>
<gene>
    <name evidence="6" type="ORF">LPJ61_005698</name>
</gene>
<evidence type="ECO:0000256" key="1">
    <source>
        <dbReference type="ARBA" id="ARBA00001917"/>
    </source>
</evidence>
<dbReference type="GO" id="GO:0016491">
    <property type="term" value="F:oxidoreductase activity"/>
    <property type="evidence" value="ECO:0007669"/>
    <property type="project" value="UniProtKB-KW"/>
</dbReference>
<dbReference type="Pfam" id="PF01070">
    <property type="entry name" value="FMN_dh"/>
    <property type="match status" value="1"/>
</dbReference>
<dbReference type="PANTHER" id="PTHR10578">
    <property type="entry name" value="S -2-HYDROXY-ACID OXIDASE-RELATED"/>
    <property type="match status" value="1"/>
</dbReference>
<evidence type="ECO:0000256" key="4">
    <source>
        <dbReference type="ARBA" id="ARBA00023002"/>
    </source>
</evidence>
<evidence type="ECO:0000259" key="5">
    <source>
        <dbReference type="PROSITE" id="PS51349"/>
    </source>
</evidence>
<dbReference type="AlphaFoldDB" id="A0A9W7Y5C2"/>
<protein>
    <recommendedName>
        <fullName evidence="5">FMN hydroxy acid dehydrogenase domain-containing protein</fullName>
    </recommendedName>
</protein>
<dbReference type="InterPro" id="IPR000262">
    <property type="entry name" value="FMN-dep_DH"/>
</dbReference>
<dbReference type="Proteomes" id="UP001143981">
    <property type="component" value="Unassembled WGS sequence"/>
</dbReference>
<dbReference type="InterPro" id="IPR037396">
    <property type="entry name" value="FMN_HAD"/>
</dbReference>
<keyword evidence="2" id="KW-0285">Flavoprotein</keyword>
<dbReference type="PANTHER" id="PTHR10578:SF107">
    <property type="entry name" value="2-HYDROXYACID OXIDASE 1"/>
    <property type="match status" value="1"/>
</dbReference>
<dbReference type="OrthoDB" id="25826at2759"/>
<feature type="domain" description="FMN hydroxy acid dehydrogenase" evidence="5">
    <location>
        <begin position="1"/>
        <end position="178"/>
    </location>
</feature>
<proteinExistence type="predicted"/>
<comment type="caution">
    <text evidence="6">The sequence shown here is derived from an EMBL/GenBank/DDBJ whole genome shotgun (WGS) entry which is preliminary data.</text>
</comment>
<evidence type="ECO:0000313" key="6">
    <source>
        <dbReference type="EMBL" id="KAJ1724837.1"/>
    </source>
</evidence>
<evidence type="ECO:0000256" key="3">
    <source>
        <dbReference type="ARBA" id="ARBA00022643"/>
    </source>
</evidence>
<accession>A0A9W7Y5C2</accession>
<evidence type="ECO:0000313" key="7">
    <source>
        <dbReference type="Proteomes" id="UP001143981"/>
    </source>
</evidence>
<comment type="cofactor">
    <cofactor evidence="1">
        <name>FMN</name>
        <dbReference type="ChEBI" id="CHEBI:58210"/>
    </cofactor>
</comment>
<dbReference type="InterPro" id="IPR013785">
    <property type="entry name" value="Aldolase_TIM"/>
</dbReference>
<dbReference type="InterPro" id="IPR008259">
    <property type="entry name" value="FMN_hydac_DH_AS"/>
</dbReference>
<dbReference type="PROSITE" id="PS00557">
    <property type="entry name" value="FMN_HYDROXY_ACID_DH_1"/>
    <property type="match status" value="1"/>
</dbReference>
<feature type="non-terminal residue" evidence="6">
    <location>
        <position position="178"/>
    </location>
</feature>
<feature type="non-terminal residue" evidence="6">
    <location>
        <position position="1"/>
    </location>
</feature>
<keyword evidence="3" id="KW-0288">FMN</keyword>
<name>A0A9W7Y5C2_9FUNG</name>
<evidence type="ECO:0000256" key="2">
    <source>
        <dbReference type="ARBA" id="ARBA00022630"/>
    </source>
</evidence>
<keyword evidence="7" id="KW-1185">Reference proteome</keyword>
<organism evidence="6 7">
    <name type="scientific">Coemansia biformis</name>
    <dbReference type="NCBI Taxonomy" id="1286918"/>
    <lineage>
        <taxon>Eukaryota</taxon>
        <taxon>Fungi</taxon>
        <taxon>Fungi incertae sedis</taxon>
        <taxon>Zoopagomycota</taxon>
        <taxon>Kickxellomycotina</taxon>
        <taxon>Kickxellomycetes</taxon>
        <taxon>Kickxellales</taxon>
        <taxon>Kickxellaceae</taxon>
        <taxon>Coemansia</taxon>
    </lineage>
</organism>
<reference evidence="6" key="1">
    <citation type="submission" date="2022-07" db="EMBL/GenBank/DDBJ databases">
        <title>Phylogenomic reconstructions and comparative analyses of Kickxellomycotina fungi.</title>
        <authorList>
            <person name="Reynolds N.K."/>
            <person name="Stajich J.E."/>
            <person name="Barry K."/>
            <person name="Grigoriev I.V."/>
            <person name="Crous P."/>
            <person name="Smith M.E."/>
        </authorList>
    </citation>
    <scope>NUCLEOTIDE SEQUENCE</scope>
    <source>
        <strain evidence="6">BCRC 34381</strain>
    </source>
</reference>
<dbReference type="EMBL" id="JANBOI010002072">
    <property type="protein sequence ID" value="KAJ1724837.1"/>
    <property type="molecule type" value="Genomic_DNA"/>
</dbReference>